<evidence type="ECO:0000256" key="4">
    <source>
        <dbReference type="ARBA" id="ARBA00009947"/>
    </source>
</evidence>
<dbReference type="EMBL" id="DS232916">
    <property type="protein sequence ID" value="EDS26711.1"/>
    <property type="molecule type" value="Genomic_DNA"/>
</dbReference>
<evidence type="ECO:0000313" key="10">
    <source>
        <dbReference type="EnsemblMetazoa" id="CPIJ018124-PA"/>
    </source>
</evidence>
<dbReference type="OrthoDB" id="10253554at2759"/>
<comment type="similarity">
    <text evidence="4">Belongs to the nucleosome assembly protein (NAP) family.</text>
</comment>
<dbReference type="Pfam" id="PF16363">
    <property type="entry name" value="GDP_Man_Dehyd"/>
    <property type="match status" value="1"/>
</dbReference>
<dbReference type="Pfam" id="PF00956">
    <property type="entry name" value="NAP"/>
    <property type="match status" value="1"/>
</dbReference>
<dbReference type="eggNOG" id="KOG1372">
    <property type="taxonomic scope" value="Eukaryota"/>
</dbReference>
<dbReference type="AlphaFoldDB" id="B0XFD8"/>
<dbReference type="InterPro" id="IPR006368">
    <property type="entry name" value="GDP_Man_deHydtase"/>
</dbReference>
<dbReference type="FunFam" id="3.40.50.720:FF:000924">
    <property type="entry name" value="GDP-mannose 4,6 dehydratase"/>
    <property type="match status" value="1"/>
</dbReference>
<evidence type="ECO:0000259" key="8">
    <source>
        <dbReference type="Pfam" id="PF16363"/>
    </source>
</evidence>
<keyword evidence="11" id="KW-1185">Reference proteome</keyword>
<feature type="domain" description="NAD(P)-binding" evidence="8">
    <location>
        <begin position="21"/>
        <end position="124"/>
    </location>
</feature>
<evidence type="ECO:0000256" key="3">
    <source>
        <dbReference type="ARBA" id="ARBA00009263"/>
    </source>
</evidence>
<dbReference type="SUPFAM" id="SSF51735">
    <property type="entry name" value="NAD(P)-binding Rossmann-fold domains"/>
    <property type="match status" value="1"/>
</dbReference>
<dbReference type="EC" id="4.2.1.47" evidence="5"/>
<dbReference type="InParanoid" id="B0XFD8"/>
<accession>B0XFD8</accession>
<evidence type="ECO:0000256" key="6">
    <source>
        <dbReference type="ARBA" id="ARBA00023239"/>
    </source>
</evidence>
<proteinExistence type="inferred from homology"/>
<dbReference type="VEuPathDB" id="VectorBase:CPIJ018124"/>
<protein>
    <recommendedName>
        <fullName evidence="5">GDP-mannose 4,6-dehydratase</fullName>
        <ecNumber evidence="5">4.2.1.47</ecNumber>
    </recommendedName>
    <alternativeName>
        <fullName evidence="7">GDP-D-mannose dehydratase</fullName>
    </alternativeName>
</protein>
<dbReference type="KEGG" id="cqu:CpipJ_CPIJ018124"/>
<dbReference type="GO" id="GO:0006334">
    <property type="term" value="P:nucleosome assembly"/>
    <property type="evidence" value="ECO:0007669"/>
    <property type="project" value="InterPro"/>
</dbReference>
<dbReference type="InterPro" id="IPR037231">
    <property type="entry name" value="NAP-like_sf"/>
</dbReference>
<dbReference type="STRING" id="7176.B0XFD8"/>
<dbReference type="PANTHER" id="PTHR43715">
    <property type="entry name" value="GDP-MANNOSE 4,6-DEHYDRATASE"/>
    <property type="match status" value="1"/>
</dbReference>
<comment type="pathway">
    <text evidence="2">Nucleotide-sugar biosynthesis; GDP-L-fucose biosynthesis via de novo pathway; GDP-L-fucose from GDP-alpha-D-mannose: step 1/2.</text>
</comment>
<evidence type="ECO:0000256" key="7">
    <source>
        <dbReference type="ARBA" id="ARBA00031085"/>
    </source>
</evidence>
<organism>
    <name type="scientific">Culex quinquefasciatus</name>
    <name type="common">Southern house mosquito</name>
    <name type="synonym">Culex pungens</name>
    <dbReference type="NCBI Taxonomy" id="7176"/>
    <lineage>
        <taxon>Eukaryota</taxon>
        <taxon>Metazoa</taxon>
        <taxon>Ecdysozoa</taxon>
        <taxon>Arthropoda</taxon>
        <taxon>Hexapoda</taxon>
        <taxon>Insecta</taxon>
        <taxon>Pterygota</taxon>
        <taxon>Neoptera</taxon>
        <taxon>Endopterygota</taxon>
        <taxon>Diptera</taxon>
        <taxon>Nematocera</taxon>
        <taxon>Culicoidea</taxon>
        <taxon>Culicidae</taxon>
        <taxon>Culicinae</taxon>
        <taxon>Culicini</taxon>
        <taxon>Culex</taxon>
        <taxon>Culex</taxon>
    </lineage>
</organism>
<dbReference type="InterPro" id="IPR002164">
    <property type="entry name" value="NAP_family"/>
</dbReference>
<dbReference type="VEuPathDB" id="VectorBase:CQUJHB001228"/>
<evidence type="ECO:0000256" key="1">
    <source>
        <dbReference type="ARBA" id="ARBA00001937"/>
    </source>
</evidence>
<dbReference type="UniPathway" id="UPA00128">
    <property type="reaction ID" value="UER00190"/>
</dbReference>
<gene>
    <name evidence="10" type="primary">6052021</name>
    <name evidence="9" type="ORF">CpipJ_CPIJ018124</name>
</gene>
<dbReference type="SUPFAM" id="SSF143113">
    <property type="entry name" value="NAP-like"/>
    <property type="match status" value="1"/>
</dbReference>
<dbReference type="InterPro" id="IPR016040">
    <property type="entry name" value="NAD(P)-bd_dom"/>
</dbReference>
<dbReference type="eggNOG" id="KOG1507">
    <property type="taxonomic scope" value="Eukaryota"/>
</dbReference>
<evidence type="ECO:0000313" key="11">
    <source>
        <dbReference type="Proteomes" id="UP000002320"/>
    </source>
</evidence>
<keyword evidence="6" id="KW-0456">Lyase</keyword>
<reference evidence="10" key="2">
    <citation type="submission" date="2021-02" db="UniProtKB">
        <authorList>
            <consortium name="EnsemblMetazoa"/>
        </authorList>
    </citation>
    <scope>IDENTIFICATION</scope>
    <source>
        <strain evidence="10">JHB</strain>
    </source>
</reference>
<evidence type="ECO:0000256" key="5">
    <source>
        <dbReference type="ARBA" id="ARBA00011989"/>
    </source>
</evidence>
<dbReference type="PANTHER" id="PTHR43715:SF1">
    <property type="entry name" value="GDP-MANNOSE 4,6 DEHYDRATASE"/>
    <property type="match status" value="1"/>
</dbReference>
<dbReference type="Gene3D" id="1.20.5.1500">
    <property type="match status" value="1"/>
</dbReference>
<dbReference type="Gene3D" id="3.40.50.720">
    <property type="entry name" value="NAD(P)-binding Rossmann-like Domain"/>
    <property type="match status" value="1"/>
</dbReference>
<sequence>MEDCLKFGLFMFSTGNWPQRTESVQDKQGRMILRYGDMTDSSCLVKIISAVRPTEIYNLATQSHVKVSFDLSGYMAEVDAVGTLRLLDVIRTCGLEKSVKFYQTSSLELHGKARGKLRIPQDHTNGGDEIYSYASIQSCRSRIANEDSPQMYQAWVPITRLDVFGMAALKLPDNQNAVWAIEKRADATPANPRRATKLKESTWPGMGFEPQIRTKIIDLVGLAGADVDGDVARGGSLVEDRNFYQIVEICKENEKEINIFVEKKNKNAMRWMMMKDVIKTLPENVQHRVNAFKQLQKKYLKLEAKFFEEVYALECKYQELYQPLGRRKAVITGESELGEADRKNESEDEVDAEVTEHFKRLALNYKTGTRRSSRTRMAFQRSG</sequence>
<name>B0XFD8_CULQU</name>
<dbReference type="HOGENOM" id="CLU_722102_0_0_1"/>
<comment type="similarity">
    <text evidence="3">Belongs to the NAD(P)-dependent epimerase/dehydratase family. GDP-mannose 4,6-dehydratase subfamily.</text>
</comment>
<dbReference type="InterPro" id="IPR036291">
    <property type="entry name" value="NAD(P)-bd_dom_sf"/>
</dbReference>
<evidence type="ECO:0000313" key="9">
    <source>
        <dbReference type="EMBL" id="EDS26711.1"/>
    </source>
</evidence>
<dbReference type="VEuPathDB" id="VectorBase:CQUJHB010675"/>
<evidence type="ECO:0000256" key="2">
    <source>
        <dbReference type="ARBA" id="ARBA00004912"/>
    </source>
</evidence>
<dbReference type="GO" id="GO:0008446">
    <property type="term" value="F:GDP-mannose 4,6-dehydratase activity"/>
    <property type="evidence" value="ECO:0007669"/>
    <property type="project" value="UniProtKB-EC"/>
</dbReference>
<reference evidence="9" key="1">
    <citation type="submission" date="2007-03" db="EMBL/GenBank/DDBJ databases">
        <title>Annotation of Culex pipiens quinquefasciatus.</title>
        <authorList>
            <consortium name="The Broad Institute Genome Sequencing Platform"/>
            <person name="Atkinson P.W."/>
            <person name="Hemingway J."/>
            <person name="Christensen B.M."/>
            <person name="Higgs S."/>
            <person name="Kodira C."/>
            <person name="Hannick L."/>
            <person name="Megy K."/>
            <person name="O'Leary S."/>
            <person name="Pearson M."/>
            <person name="Haas B.J."/>
            <person name="Mauceli E."/>
            <person name="Wortman J.R."/>
            <person name="Lee N.H."/>
            <person name="Guigo R."/>
            <person name="Stanke M."/>
            <person name="Alvarado L."/>
            <person name="Amedeo P."/>
            <person name="Antoine C.H."/>
            <person name="Arensburger P."/>
            <person name="Bidwell S.L."/>
            <person name="Crawford M."/>
            <person name="Camaro F."/>
            <person name="Devon K."/>
            <person name="Engels R."/>
            <person name="Hammond M."/>
            <person name="Howarth C."/>
            <person name="Koehrsen M."/>
            <person name="Lawson D."/>
            <person name="Montgomery P."/>
            <person name="Nene V."/>
            <person name="Nusbaum C."/>
            <person name="Puiu D."/>
            <person name="Romero-Severson J."/>
            <person name="Severson D.W."/>
            <person name="Shumway M."/>
            <person name="Sisk P."/>
            <person name="Stolte C."/>
            <person name="Zeng Q."/>
            <person name="Eisenstadt E."/>
            <person name="Fraser-Liggett C."/>
            <person name="Strausberg R."/>
            <person name="Galagan J."/>
            <person name="Birren B."/>
            <person name="Collins F.H."/>
        </authorList>
    </citation>
    <scope>NUCLEOTIDE SEQUENCE [LARGE SCALE GENOMIC DNA]</scope>
    <source>
        <strain evidence="9">JHB</strain>
    </source>
</reference>
<comment type="cofactor">
    <cofactor evidence="1">
        <name>NADP(+)</name>
        <dbReference type="ChEBI" id="CHEBI:58349"/>
    </cofactor>
</comment>
<dbReference type="GO" id="GO:0005634">
    <property type="term" value="C:nucleus"/>
    <property type="evidence" value="ECO:0007669"/>
    <property type="project" value="InterPro"/>
</dbReference>
<dbReference type="Proteomes" id="UP000002320">
    <property type="component" value="Unassembled WGS sequence"/>
</dbReference>
<dbReference type="FunFam" id="1.20.5.1500:FF:000001">
    <property type="entry name" value="Nucleosome assembly protein 1-like 1"/>
    <property type="match status" value="1"/>
</dbReference>
<dbReference type="GO" id="GO:0042351">
    <property type="term" value="P:'de novo' GDP-L-fucose biosynthetic process"/>
    <property type="evidence" value="ECO:0007669"/>
    <property type="project" value="UniProtKB-UniPathway"/>
</dbReference>
<dbReference type="EnsemblMetazoa" id="CPIJ018124-RA">
    <property type="protein sequence ID" value="CPIJ018124-PA"/>
    <property type="gene ID" value="CPIJ018124"/>
</dbReference>